<evidence type="ECO:0000256" key="3">
    <source>
        <dbReference type="RuleBase" id="RU000363"/>
    </source>
</evidence>
<organism evidence="4 5">
    <name type="scientific">Allobacillus salarius</name>
    <dbReference type="NCBI Taxonomy" id="1955272"/>
    <lineage>
        <taxon>Bacteria</taxon>
        <taxon>Bacillati</taxon>
        <taxon>Bacillota</taxon>
        <taxon>Bacilli</taxon>
        <taxon>Bacillales</taxon>
        <taxon>Bacillaceae</taxon>
        <taxon>Allobacillus</taxon>
    </lineage>
</organism>
<evidence type="ECO:0000256" key="2">
    <source>
        <dbReference type="ARBA" id="ARBA00023002"/>
    </source>
</evidence>
<dbReference type="PRINTS" id="PR00080">
    <property type="entry name" value="SDRFAMILY"/>
</dbReference>
<dbReference type="InterPro" id="IPR002347">
    <property type="entry name" value="SDR_fam"/>
</dbReference>
<proteinExistence type="inferred from homology"/>
<reference evidence="4 5" key="1">
    <citation type="submission" date="2019-07" db="EMBL/GenBank/DDBJ databases">
        <title>Allobacillus sp. nov. SKP isolated from shrimp paste of Euphausiacea.</title>
        <authorList>
            <person name="Kanchanasin P."/>
            <person name="Tanasupawat S."/>
            <person name="Shi W."/>
            <person name="Wu L."/>
            <person name="Ma J."/>
        </authorList>
    </citation>
    <scope>NUCLEOTIDE SEQUENCE [LARGE SCALE GENOMIC DNA]</scope>
    <source>
        <strain evidence="4 5">SKP4-8</strain>
    </source>
</reference>
<keyword evidence="5" id="KW-1185">Reference proteome</keyword>
<evidence type="ECO:0000256" key="1">
    <source>
        <dbReference type="ARBA" id="ARBA00006484"/>
    </source>
</evidence>
<comment type="similarity">
    <text evidence="1 3">Belongs to the short-chain dehydrogenases/reductases (SDR) family.</text>
</comment>
<dbReference type="Proteomes" id="UP000316425">
    <property type="component" value="Unassembled WGS sequence"/>
</dbReference>
<sequence>MDNKVAVITGAGSGLGAALARKYSNDGFHVCLLGRTENKLESTAKTLPNKSYSIFSVDISSKKEVANVFANIKENLGSVNVLVNNAGVGVFELAEKLTEDAVHQMIDTNLKGTIFCTQEILADMKEQNSGSIINIVSTAGLEGKETESVYCASKFGMRGFHESLLVELEDTDIHVFGAYMGGMSTEFWDGILDESVTSGLMDPEDIADIIYHNASIRKHLNVEQVVIKNH</sequence>
<dbReference type="GO" id="GO:0016491">
    <property type="term" value="F:oxidoreductase activity"/>
    <property type="evidence" value="ECO:0007669"/>
    <property type="project" value="UniProtKB-KW"/>
</dbReference>
<keyword evidence="2" id="KW-0560">Oxidoreductase</keyword>
<protein>
    <submittedName>
        <fullName evidence="4">SDR family oxidoreductase</fullName>
    </submittedName>
</protein>
<dbReference type="CDD" id="cd05233">
    <property type="entry name" value="SDR_c"/>
    <property type="match status" value="1"/>
</dbReference>
<comment type="caution">
    <text evidence="4">The sequence shown here is derived from an EMBL/GenBank/DDBJ whole genome shotgun (WGS) entry which is preliminary data.</text>
</comment>
<dbReference type="Pfam" id="PF00106">
    <property type="entry name" value="adh_short"/>
    <property type="match status" value="1"/>
</dbReference>
<accession>A0A556PTL5</accession>
<evidence type="ECO:0000313" key="5">
    <source>
        <dbReference type="Proteomes" id="UP000316425"/>
    </source>
</evidence>
<dbReference type="PRINTS" id="PR00081">
    <property type="entry name" value="GDHRDH"/>
</dbReference>
<dbReference type="SUPFAM" id="SSF51735">
    <property type="entry name" value="NAD(P)-binding Rossmann-fold domains"/>
    <property type="match status" value="1"/>
</dbReference>
<evidence type="ECO:0000313" key="4">
    <source>
        <dbReference type="EMBL" id="TSJ67723.1"/>
    </source>
</evidence>
<dbReference type="Gene3D" id="3.40.50.720">
    <property type="entry name" value="NAD(P)-binding Rossmann-like Domain"/>
    <property type="match status" value="1"/>
</dbReference>
<dbReference type="InterPro" id="IPR036291">
    <property type="entry name" value="NAD(P)-bd_dom_sf"/>
</dbReference>
<dbReference type="PANTHER" id="PTHR42901:SF1">
    <property type="entry name" value="ALCOHOL DEHYDROGENASE"/>
    <property type="match status" value="1"/>
</dbReference>
<dbReference type="OrthoDB" id="9775296at2"/>
<dbReference type="PANTHER" id="PTHR42901">
    <property type="entry name" value="ALCOHOL DEHYDROGENASE"/>
    <property type="match status" value="1"/>
</dbReference>
<dbReference type="AlphaFoldDB" id="A0A556PTL5"/>
<dbReference type="EMBL" id="VMHE01000001">
    <property type="protein sequence ID" value="TSJ67723.1"/>
    <property type="molecule type" value="Genomic_DNA"/>
</dbReference>
<gene>
    <name evidence="4" type="ORF">FPQ13_01265</name>
</gene>
<name>A0A556PTL5_9BACI</name>
<dbReference type="RefSeq" id="WP_144087482.1">
    <property type="nucleotide sequence ID" value="NZ_VMHE01000001.1"/>
</dbReference>